<name>A0A9W4GDV7_BLUGR</name>
<sequence>MKILLAVSSSAFTFLLLLVSVVQGNVLKCATGKEFHNGLIEEYASKAQYSLQRSSHPLGPDGEKCKAYQFDIPRKSSRDTDYYLVQVCGGMEGHRLYEWYNFKWAQCE</sequence>
<evidence type="ECO:0000256" key="1">
    <source>
        <dbReference type="SAM" id="SignalP"/>
    </source>
</evidence>
<dbReference type="EMBL" id="CAJHIT010000005">
    <property type="protein sequence ID" value="CAD6501141.1"/>
    <property type="molecule type" value="Genomic_DNA"/>
</dbReference>
<keyword evidence="1" id="KW-0732">Signal</keyword>
<feature type="signal peptide" evidence="1">
    <location>
        <begin position="1"/>
        <end position="24"/>
    </location>
</feature>
<feature type="chain" id="PRO_5040796604" evidence="1">
    <location>
        <begin position="25"/>
        <end position="108"/>
    </location>
</feature>
<evidence type="ECO:0000313" key="3">
    <source>
        <dbReference type="Proteomes" id="UP000683417"/>
    </source>
</evidence>
<proteinExistence type="predicted"/>
<reference evidence="2" key="1">
    <citation type="submission" date="2020-10" db="EMBL/GenBank/DDBJ databases">
        <authorList>
            <person name="Muller C M."/>
        </authorList>
    </citation>
    <scope>NUCLEOTIDE SEQUENCE</scope>
    <source>
        <strain evidence="2">THUN-12</strain>
    </source>
</reference>
<dbReference type="AlphaFoldDB" id="A0A9W4GDV7"/>
<accession>A0A9W4GDV7</accession>
<gene>
    <name evidence="2" type="ORF">BGTH12_LOCUS2499</name>
</gene>
<organism evidence="2 3">
    <name type="scientific">Blumeria graminis f. sp. triticale</name>
    <dbReference type="NCBI Taxonomy" id="1689686"/>
    <lineage>
        <taxon>Eukaryota</taxon>
        <taxon>Fungi</taxon>
        <taxon>Dikarya</taxon>
        <taxon>Ascomycota</taxon>
        <taxon>Pezizomycotina</taxon>
        <taxon>Leotiomycetes</taxon>
        <taxon>Erysiphales</taxon>
        <taxon>Erysiphaceae</taxon>
        <taxon>Blumeria</taxon>
    </lineage>
</organism>
<comment type="caution">
    <text evidence="2">The sequence shown here is derived from an EMBL/GenBank/DDBJ whole genome shotgun (WGS) entry which is preliminary data.</text>
</comment>
<dbReference type="Proteomes" id="UP000683417">
    <property type="component" value="Unassembled WGS sequence"/>
</dbReference>
<evidence type="ECO:0000313" key="2">
    <source>
        <dbReference type="EMBL" id="CAD6501141.1"/>
    </source>
</evidence>
<protein>
    <submittedName>
        <fullName evidence="2">BgTH12-01395</fullName>
    </submittedName>
</protein>